<dbReference type="Pfam" id="PF08241">
    <property type="entry name" value="Methyltransf_11"/>
    <property type="match status" value="1"/>
</dbReference>
<protein>
    <submittedName>
        <fullName evidence="2">Methyltransferase domain-containing protein</fullName>
    </submittedName>
</protein>
<dbReference type="RefSeq" id="WP_093309255.1">
    <property type="nucleotide sequence ID" value="NZ_FNYH01000005.1"/>
</dbReference>
<keyword evidence="2" id="KW-0489">Methyltransferase</keyword>
<keyword evidence="2" id="KW-0808">Transferase</keyword>
<dbReference type="SUPFAM" id="SSF53335">
    <property type="entry name" value="S-adenosyl-L-methionine-dependent methyltransferases"/>
    <property type="match status" value="1"/>
</dbReference>
<feature type="domain" description="Methyltransferase type 11" evidence="1">
    <location>
        <begin position="99"/>
        <end position="147"/>
    </location>
</feature>
<dbReference type="InterPro" id="IPR029063">
    <property type="entry name" value="SAM-dependent_MTases_sf"/>
</dbReference>
<gene>
    <name evidence="2" type="ORF">SAMN05421831_105139</name>
</gene>
<dbReference type="Gene3D" id="3.40.50.150">
    <property type="entry name" value="Vaccinia Virus protein VP39"/>
    <property type="match status" value="1"/>
</dbReference>
<evidence type="ECO:0000313" key="3">
    <source>
        <dbReference type="Proteomes" id="UP000242999"/>
    </source>
</evidence>
<dbReference type="InterPro" id="IPR013216">
    <property type="entry name" value="Methyltransf_11"/>
</dbReference>
<dbReference type="EMBL" id="FNYH01000005">
    <property type="protein sequence ID" value="SEI61450.1"/>
    <property type="molecule type" value="Genomic_DNA"/>
</dbReference>
<dbReference type="Proteomes" id="UP000242999">
    <property type="component" value="Unassembled WGS sequence"/>
</dbReference>
<accession>A0A1H6SBQ6</accession>
<dbReference type="STRING" id="64971.SAMN05421831_105139"/>
<dbReference type="OrthoDB" id="6191410at2"/>
<reference evidence="3" key="1">
    <citation type="submission" date="2016-10" db="EMBL/GenBank/DDBJ databases">
        <authorList>
            <person name="Varghese N."/>
            <person name="Submissions S."/>
        </authorList>
    </citation>
    <scope>NUCLEOTIDE SEQUENCE [LARGE SCALE GENOMIC DNA]</scope>
    <source>
        <strain evidence="3">DSM 7165</strain>
    </source>
</reference>
<name>A0A1H6SBQ6_9GAMM</name>
<organism evidence="2 3">
    <name type="scientific">Allopseudospirillum japonicum</name>
    <dbReference type="NCBI Taxonomy" id="64971"/>
    <lineage>
        <taxon>Bacteria</taxon>
        <taxon>Pseudomonadati</taxon>
        <taxon>Pseudomonadota</taxon>
        <taxon>Gammaproteobacteria</taxon>
        <taxon>Oceanospirillales</taxon>
        <taxon>Oceanospirillaceae</taxon>
        <taxon>Allopseudospirillum</taxon>
    </lineage>
</organism>
<keyword evidence="3" id="KW-1185">Reference proteome</keyword>
<dbReference type="GO" id="GO:0032259">
    <property type="term" value="P:methylation"/>
    <property type="evidence" value="ECO:0007669"/>
    <property type="project" value="UniProtKB-KW"/>
</dbReference>
<dbReference type="GO" id="GO:0008757">
    <property type="term" value="F:S-adenosylmethionine-dependent methyltransferase activity"/>
    <property type="evidence" value="ECO:0007669"/>
    <property type="project" value="InterPro"/>
</dbReference>
<evidence type="ECO:0000259" key="1">
    <source>
        <dbReference type="Pfam" id="PF08241"/>
    </source>
</evidence>
<sequence>MHPDDEINKQLAGQYASSSGDLLPLRQYAPWWRTSLGQQILQYQSQYLASYLHKGRYGEQLLCMSACYEQAWLPANCYHTLYWQPSWQPDMAGKPQTALICQPHQMPLPEHSMDQLVLHHMLEVCTSPQAVLAEAVRVVRPSGYIWILGFCPFSILGGLARAKSKQMSPWSSTTWRTPQAVVNQLQAAHLSVYRIHKLPNKLKDSGVGWRGTYVIQAQIQPLQPKSSHKTAWQWPFVPSSATSLANIKNPSTHITKE</sequence>
<proteinExistence type="predicted"/>
<dbReference type="AlphaFoldDB" id="A0A1H6SBQ6"/>
<evidence type="ECO:0000313" key="2">
    <source>
        <dbReference type="EMBL" id="SEI61450.1"/>
    </source>
</evidence>